<dbReference type="RefSeq" id="WP_246360194.1">
    <property type="nucleotide sequence ID" value="NZ_JACHNY010000002.1"/>
</dbReference>
<dbReference type="NCBIfam" id="NF035944">
    <property type="entry name" value="PEPxxWA-CTERM"/>
    <property type="match status" value="1"/>
</dbReference>
<dbReference type="EMBL" id="JACHNY010000002">
    <property type="protein sequence ID" value="MBB4617087.1"/>
    <property type="molecule type" value="Genomic_DNA"/>
</dbReference>
<sequence length="253" mass="26702">MKNSIFVIATAVAAIAAPTAANAANFKVTYEAAGVQNSTAVFATKGVETFDNRPTGSQSFSTDFGTNGVITGSYSGVNVTKADQFGGAGGTGNYAVTSNGTGYTLNLATTDARGINYFGFWLSALDNGNQLTFLKNGQTVFTYSAEDIAKVFASMPAYNGNPNDAYKGKNNTQPYAFLNFFDQDGTFDAITFFEKPQVGGYESDNHTVGFFTQDSGTVAAVPEPATWALMLVGFAMVGATARYRRRSAKATFA</sequence>
<keyword evidence="4" id="KW-1185">Reference proteome</keyword>
<dbReference type="Pfam" id="PF07589">
    <property type="entry name" value="PEP-CTERM"/>
    <property type="match status" value="1"/>
</dbReference>
<dbReference type="NCBIfam" id="TIGR02595">
    <property type="entry name" value="PEP_CTERM"/>
    <property type="match status" value="1"/>
</dbReference>
<evidence type="ECO:0000313" key="4">
    <source>
        <dbReference type="Proteomes" id="UP000574769"/>
    </source>
</evidence>
<feature type="signal peptide" evidence="1">
    <location>
        <begin position="1"/>
        <end position="23"/>
    </location>
</feature>
<dbReference type="Proteomes" id="UP000574769">
    <property type="component" value="Unassembled WGS sequence"/>
</dbReference>
<comment type="caution">
    <text evidence="3">The sequence shown here is derived from an EMBL/GenBank/DDBJ whole genome shotgun (WGS) entry which is preliminary data.</text>
</comment>
<gene>
    <name evidence="3" type="ORF">GGQ96_001207</name>
</gene>
<feature type="chain" id="PRO_5031196354" description="Ice-binding protein C-terminal domain-containing protein" evidence="1">
    <location>
        <begin position="24"/>
        <end position="253"/>
    </location>
</feature>
<evidence type="ECO:0000256" key="1">
    <source>
        <dbReference type="SAM" id="SignalP"/>
    </source>
</evidence>
<evidence type="ECO:0000259" key="2">
    <source>
        <dbReference type="Pfam" id="PF07589"/>
    </source>
</evidence>
<organism evidence="3 4">
    <name type="scientific">Sphingomonas abaci</name>
    <dbReference type="NCBI Taxonomy" id="237611"/>
    <lineage>
        <taxon>Bacteria</taxon>
        <taxon>Pseudomonadati</taxon>
        <taxon>Pseudomonadota</taxon>
        <taxon>Alphaproteobacteria</taxon>
        <taxon>Sphingomonadales</taxon>
        <taxon>Sphingomonadaceae</taxon>
        <taxon>Sphingomonas</taxon>
    </lineage>
</organism>
<name>A0A7W7EX05_9SPHN</name>
<protein>
    <recommendedName>
        <fullName evidence="2">Ice-binding protein C-terminal domain-containing protein</fullName>
    </recommendedName>
</protein>
<evidence type="ECO:0000313" key="3">
    <source>
        <dbReference type="EMBL" id="MBB4617087.1"/>
    </source>
</evidence>
<reference evidence="3 4" key="1">
    <citation type="submission" date="2020-08" db="EMBL/GenBank/DDBJ databases">
        <title>Genomic Encyclopedia of Type Strains, Phase IV (KMG-IV): sequencing the most valuable type-strain genomes for metagenomic binning, comparative biology and taxonomic classification.</title>
        <authorList>
            <person name="Goeker M."/>
        </authorList>
    </citation>
    <scope>NUCLEOTIDE SEQUENCE [LARGE SCALE GENOMIC DNA]</scope>
    <source>
        <strain evidence="3 4">DSM 15867</strain>
    </source>
</reference>
<proteinExistence type="predicted"/>
<accession>A0A7W7EX05</accession>
<dbReference type="AlphaFoldDB" id="A0A7W7EX05"/>
<keyword evidence="1" id="KW-0732">Signal</keyword>
<feature type="domain" description="Ice-binding protein C-terminal" evidence="2">
    <location>
        <begin position="220"/>
        <end position="245"/>
    </location>
</feature>
<dbReference type="InterPro" id="IPR013424">
    <property type="entry name" value="Ice-binding_C"/>
</dbReference>